<dbReference type="OrthoDB" id="9815856at2"/>
<dbReference type="NCBIfam" id="TIGR01470">
    <property type="entry name" value="cysG_Nterm"/>
    <property type="match status" value="1"/>
</dbReference>
<dbReference type="Pfam" id="PF13241">
    <property type="entry name" value="NAD_binding_7"/>
    <property type="match status" value="1"/>
</dbReference>
<dbReference type="UniPathway" id="UPA00262">
    <property type="reaction ID" value="UER00222"/>
</dbReference>
<dbReference type="STRING" id="402881.Plav_2776"/>
<protein>
    <recommendedName>
        <fullName evidence="2">precorrin-2 dehydrogenase</fullName>
        <ecNumber evidence="2">1.3.1.76</ecNumber>
    </recommendedName>
</protein>
<dbReference type="Gene3D" id="3.30.160.110">
    <property type="entry name" value="Siroheme synthase, domain 2"/>
    <property type="match status" value="1"/>
</dbReference>
<dbReference type="PANTHER" id="PTHR35330">
    <property type="entry name" value="SIROHEME BIOSYNTHESIS PROTEIN MET8"/>
    <property type="match status" value="1"/>
</dbReference>
<keyword evidence="3" id="KW-0560">Oxidoreductase</keyword>
<evidence type="ECO:0000313" key="7">
    <source>
        <dbReference type="EMBL" id="ABS64384.1"/>
    </source>
</evidence>
<dbReference type="Gene3D" id="3.40.50.720">
    <property type="entry name" value="NAD(P)-binding Rossmann-like Domain"/>
    <property type="match status" value="1"/>
</dbReference>
<dbReference type="Proteomes" id="UP000006377">
    <property type="component" value="Chromosome"/>
</dbReference>
<name>A7HWV1_PARL1</name>
<dbReference type="InterPro" id="IPR006367">
    <property type="entry name" value="Sirohaem_synthase_N"/>
</dbReference>
<keyword evidence="5" id="KW-0627">Porphyrin biosynthesis</keyword>
<keyword evidence="8" id="KW-1185">Reference proteome</keyword>
<keyword evidence="4" id="KW-0520">NAD</keyword>
<dbReference type="GO" id="GO:0019354">
    <property type="term" value="P:siroheme biosynthetic process"/>
    <property type="evidence" value="ECO:0007669"/>
    <property type="project" value="UniProtKB-UniPathway"/>
</dbReference>
<dbReference type="eggNOG" id="COG1648">
    <property type="taxonomic scope" value="Bacteria"/>
</dbReference>
<dbReference type="AlphaFoldDB" id="A7HWV1"/>
<reference evidence="7 8" key="1">
    <citation type="journal article" date="2011" name="Stand. Genomic Sci.">
        <title>Complete genome sequence of Parvibaculum lavamentivorans type strain (DS-1(T)).</title>
        <authorList>
            <person name="Schleheck D."/>
            <person name="Weiss M."/>
            <person name="Pitluck S."/>
            <person name="Bruce D."/>
            <person name="Land M.L."/>
            <person name="Han S."/>
            <person name="Saunders E."/>
            <person name="Tapia R."/>
            <person name="Detter C."/>
            <person name="Brettin T."/>
            <person name="Han J."/>
            <person name="Woyke T."/>
            <person name="Goodwin L."/>
            <person name="Pennacchio L."/>
            <person name="Nolan M."/>
            <person name="Cook A.M."/>
            <person name="Kjelleberg S."/>
            <person name="Thomas T."/>
        </authorList>
    </citation>
    <scope>NUCLEOTIDE SEQUENCE [LARGE SCALE GENOMIC DNA]</scope>
    <source>
        <strain evidence="8">DS-1 / DSM 13023 / NCIMB 13966</strain>
    </source>
</reference>
<evidence type="ECO:0000256" key="5">
    <source>
        <dbReference type="ARBA" id="ARBA00023244"/>
    </source>
</evidence>
<accession>A7HWV1</accession>
<comment type="pathway">
    <text evidence="1">Porphyrin-containing compound metabolism; siroheme biosynthesis; sirohydrochlorin from precorrin-2: step 1/1.</text>
</comment>
<dbReference type="InterPro" id="IPR028281">
    <property type="entry name" value="Sirohaem_synthase_central"/>
</dbReference>
<gene>
    <name evidence="7" type="ordered locus">Plav_2776</name>
</gene>
<dbReference type="RefSeq" id="WP_012111698.1">
    <property type="nucleotide sequence ID" value="NC_009719.1"/>
</dbReference>
<dbReference type="HOGENOM" id="CLU_011276_8_1_5"/>
<evidence type="ECO:0000256" key="4">
    <source>
        <dbReference type="ARBA" id="ARBA00023027"/>
    </source>
</evidence>
<dbReference type="SUPFAM" id="SSF75615">
    <property type="entry name" value="Siroheme synthase middle domains-like"/>
    <property type="match status" value="1"/>
</dbReference>
<dbReference type="EMBL" id="CP000774">
    <property type="protein sequence ID" value="ABS64384.1"/>
    <property type="molecule type" value="Genomic_DNA"/>
</dbReference>
<dbReference type="GO" id="GO:0004325">
    <property type="term" value="F:ferrochelatase activity"/>
    <property type="evidence" value="ECO:0007669"/>
    <property type="project" value="InterPro"/>
</dbReference>
<organism evidence="7 8">
    <name type="scientific">Parvibaculum lavamentivorans (strain DS-1 / DSM 13023 / NCIMB 13966)</name>
    <dbReference type="NCBI Taxonomy" id="402881"/>
    <lineage>
        <taxon>Bacteria</taxon>
        <taxon>Pseudomonadati</taxon>
        <taxon>Pseudomonadota</taxon>
        <taxon>Alphaproteobacteria</taxon>
        <taxon>Hyphomicrobiales</taxon>
        <taxon>Parvibaculaceae</taxon>
        <taxon>Parvibaculum</taxon>
    </lineage>
</organism>
<evidence type="ECO:0000256" key="2">
    <source>
        <dbReference type="ARBA" id="ARBA00012400"/>
    </source>
</evidence>
<evidence type="ECO:0000256" key="1">
    <source>
        <dbReference type="ARBA" id="ARBA00005010"/>
    </source>
</evidence>
<dbReference type="KEGG" id="pla:Plav_2776"/>
<dbReference type="InterPro" id="IPR028161">
    <property type="entry name" value="Met8-like"/>
</dbReference>
<dbReference type="Pfam" id="PF14824">
    <property type="entry name" value="Sirohm_synth_M"/>
    <property type="match status" value="1"/>
</dbReference>
<dbReference type="GO" id="GO:0043115">
    <property type="term" value="F:precorrin-2 dehydrogenase activity"/>
    <property type="evidence" value="ECO:0007669"/>
    <property type="project" value="UniProtKB-EC"/>
</dbReference>
<sequence>MFPILIDLASLKVVLVAEGEVAEKRLAALDAAGAAHLEVYSQAPTATLAKQAGKRLKGARPASEALQEAHIVFLAGLDDRESAALAGKARAAGRLVNTEDVKPLCDFHVPSILRRGDLTISVSTGGKSPGLARRLRRHLEGLFGPEWAGRLDELGRQRKAWRAEGIEIAEIGRRVDAYIEEKGWLS</sequence>
<dbReference type="EC" id="1.3.1.76" evidence="2"/>
<evidence type="ECO:0000256" key="3">
    <source>
        <dbReference type="ARBA" id="ARBA00023002"/>
    </source>
</evidence>
<evidence type="ECO:0000259" key="6">
    <source>
        <dbReference type="Pfam" id="PF14824"/>
    </source>
</evidence>
<feature type="domain" description="Siroheme synthase central" evidence="6">
    <location>
        <begin position="115"/>
        <end position="141"/>
    </location>
</feature>
<dbReference type="PANTHER" id="PTHR35330:SF1">
    <property type="entry name" value="SIROHEME BIOSYNTHESIS PROTEIN MET8"/>
    <property type="match status" value="1"/>
</dbReference>
<proteinExistence type="predicted"/>
<evidence type="ECO:0000313" key="8">
    <source>
        <dbReference type="Proteomes" id="UP000006377"/>
    </source>
</evidence>